<gene>
    <name evidence="2" type="ORF">SPLIT_LOCUS10657</name>
</gene>
<feature type="signal peptide" evidence="1">
    <location>
        <begin position="1"/>
        <end position="20"/>
    </location>
</feature>
<evidence type="ECO:0000313" key="3">
    <source>
        <dbReference type="Proteomes" id="UP001153321"/>
    </source>
</evidence>
<accession>A0A9P0N7I9</accession>
<sequence>MMNIFFGILSLLIATIGASSAPKIQIFEIRENENGIHLKNLNPDARSNPKTDPLAKLLRGPKPDNQAVKLAKQLLSKLKTMREDDKTNRYYDQSHHYTPNNDYYNTEYEETHFVDKTRSNKAARDNNSFKELLMQLLPSQNKGNAYANPVSLRIPKRGLRSDQVLVESRTNIPKRQHEYVYDDNDARMQQQEDEKQYNNY</sequence>
<dbReference type="EMBL" id="LR824537">
    <property type="protein sequence ID" value="CAH1645304.1"/>
    <property type="molecule type" value="Genomic_DNA"/>
</dbReference>
<protein>
    <submittedName>
        <fullName evidence="2">Uncharacterized protein</fullName>
    </submittedName>
</protein>
<dbReference type="Proteomes" id="UP001153321">
    <property type="component" value="Chromosome 6"/>
</dbReference>
<proteinExistence type="predicted"/>
<evidence type="ECO:0000313" key="2">
    <source>
        <dbReference type="EMBL" id="CAH1645304.1"/>
    </source>
</evidence>
<dbReference type="AlphaFoldDB" id="A0A9P0N7I9"/>
<evidence type="ECO:0000256" key="1">
    <source>
        <dbReference type="SAM" id="SignalP"/>
    </source>
</evidence>
<keyword evidence="1" id="KW-0732">Signal</keyword>
<name>A0A9P0N7I9_SPOLI</name>
<keyword evidence="3" id="KW-1185">Reference proteome</keyword>
<organism evidence="2 3">
    <name type="scientific">Spodoptera littoralis</name>
    <name type="common">Egyptian cotton leafworm</name>
    <dbReference type="NCBI Taxonomy" id="7109"/>
    <lineage>
        <taxon>Eukaryota</taxon>
        <taxon>Metazoa</taxon>
        <taxon>Ecdysozoa</taxon>
        <taxon>Arthropoda</taxon>
        <taxon>Hexapoda</taxon>
        <taxon>Insecta</taxon>
        <taxon>Pterygota</taxon>
        <taxon>Neoptera</taxon>
        <taxon>Endopterygota</taxon>
        <taxon>Lepidoptera</taxon>
        <taxon>Glossata</taxon>
        <taxon>Ditrysia</taxon>
        <taxon>Noctuoidea</taxon>
        <taxon>Noctuidae</taxon>
        <taxon>Amphipyrinae</taxon>
        <taxon>Spodoptera</taxon>
    </lineage>
</organism>
<reference evidence="2" key="1">
    <citation type="submission" date="2022-02" db="EMBL/GenBank/DDBJ databases">
        <authorList>
            <person name="King R."/>
        </authorList>
    </citation>
    <scope>NUCLEOTIDE SEQUENCE</scope>
</reference>
<feature type="chain" id="PRO_5040409469" evidence="1">
    <location>
        <begin position="21"/>
        <end position="200"/>
    </location>
</feature>